<gene>
    <name evidence="1" type="ORF">RM550_06190</name>
</gene>
<comment type="caution">
    <text evidence="1">The sequence shown here is derived from an EMBL/GenBank/DDBJ whole genome shotgun (WGS) entry which is preliminary data.</text>
</comment>
<dbReference type="RefSeq" id="WP_311622703.1">
    <property type="nucleotide sequence ID" value="NZ_JAVRFE010000005.1"/>
</dbReference>
<keyword evidence="2" id="KW-1185">Reference proteome</keyword>
<dbReference type="InterPro" id="IPR029058">
    <property type="entry name" value="AB_hydrolase_fold"/>
</dbReference>
<dbReference type="GO" id="GO:0016787">
    <property type="term" value="F:hydrolase activity"/>
    <property type="evidence" value="ECO:0007669"/>
    <property type="project" value="UniProtKB-KW"/>
</dbReference>
<organism evidence="1 2">
    <name type="scientific">Streptomyces mooreae</name>
    <dbReference type="NCBI Taxonomy" id="3075523"/>
    <lineage>
        <taxon>Bacteria</taxon>
        <taxon>Bacillati</taxon>
        <taxon>Actinomycetota</taxon>
        <taxon>Actinomycetes</taxon>
        <taxon>Kitasatosporales</taxon>
        <taxon>Streptomycetaceae</taxon>
        <taxon>Streptomyces</taxon>
    </lineage>
</organism>
<sequence length="234" mass="24834">MFTSCERRAGLTEWQGEGSAKAVALLLPGGFVRSRRGPLKIAELGLQDLMAELTERGRSGGIAVHLLHYRYRGWNGDAADTAVDTCWALDEITRRYGDVPVVLIGNSLGGRAAFRTAGHPAVVGVAGIAPWLPGGDPVEHLAGRRVLIIHGERDRSAASAARSLEYARRAREVVPDLARYEVPGGRHYLIKRADDVRALTTAFVLTVLGAGSALTPSGDLCTPLPSRAGNPPGG</sequence>
<proteinExistence type="predicted"/>
<evidence type="ECO:0000313" key="2">
    <source>
        <dbReference type="Proteomes" id="UP001180551"/>
    </source>
</evidence>
<evidence type="ECO:0000313" key="1">
    <source>
        <dbReference type="EMBL" id="MDT0455332.1"/>
    </source>
</evidence>
<dbReference type="Gene3D" id="3.40.50.1820">
    <property type="entry name" value="alpha/beta hydrolase"/>
    <property type="match status" value="1"/>
</dbReference>
<dbReference type="EMBL" id="JAVRFE010000005">
    <property type="protein sequence ID" value="MDT0455332.1"/>
    <property type="molecule type" value="Genomic_DNA"/>
</dbReference>
<dbReference type="Proteomes" id="UP001180551">
    <property type="component" value="Unassembled WGS sequence"/>
</dbReference>
<keyword evidence="1" id="KW-0378">Hydrolase</keyword>
<dbReference type="SUPFAM" id="SSF53474">
    <property type="entry name" value="alpha/beta-Hydrolases"/>
    <property type="match status" value="1"/>
</dbReference>
<reference evidence="1" key="1">
    <citation type="submission" date="2024-05" db="EMBL/GenBank/DDBJ databases">
        <title>30 novel species of actinomycetes from the DSMZ collection.</title>
        <authorList>
            <person name="Nouioui I."/>
        </authorList>
    </citation>
    <scope>NUCLEOTIDE SEQUENCE</scope>
    <source>
        <strain evidence="1">DSM 41527</strain>
    </source>
</reference>
<name>A0ABU2T2K4_9ACTN</name>
<accession>A0ABU2T2K4</accession>
<protein>
    <submittedName>
        <fullName evidence="1">Alpha/beta hydrolase</fullName>
    </submittedName>
</protein>